<feature type="domain" description="LIM zinc-binding" evidence="19">
    <location>
        <begin position="76"/>
        <end position="137"/>
    </location>
</feature>
<keyword evidence="9 15" id="KW-0238">DNA-binding</keyword>
<evidence type="ECO:0000313" key="22">
    <source>
        <dbReference type="Proteomes" id="UP001497623"/>
    </source>
</evidence>
<dbReference type="GO" id="GO:0046872">
    <property type="term" value="F:metal ion binding"/>
    <property type="evidence" value="ECO:0007669"/>
    <property type="project" value="UniProtKB-KW"/>
</dbReference>
<evidence type="ECO:0000256" key="11">
    <source>
        <dbReference type="ARBA" id="ARBA00023159"/>
    </source>
</evidence>
<keyword evidence="11" id="KW-0010">Activator</keyword>
<evidence type="ECO:0000256" key="14">
    <source>
        <dbReference type="ARBA" id="ARBA00041167"/>
    </source>
</evidence>
<evidence type="ECO:0000259" key="19">
    <source>
        <dbReference type="PROSITE" id="PS50023"/>
    </source>
</evidence>
<dbReference type="CDD" id="cd09366">
    <property type="entry name" value="LIM1_Isl"/>
    <property type="match status" value="1"/>
</dbReference>
<dbReference type="PANTHER" id="PTHR24204:SF8">
    <property type="entry name" value="TAILUP, ISOFORM A"/>
    <property type="match status" value="1"/>
</dbReference>
<dbReference type="GO" id="GO:0048665">
    <property type="term" value="P:neuron fate specification"/>
    <property type="evidence" value="ECO:0007669"/>
    <property type="project" value="InterPro"/>
</dbReference>
<evidence type="ECO:0000256" key="4">
    <source>
        <dbReference type="ARBA" id="ARBA00022737"/>
    </source>
</evidence>
<dbReference type="PROSITE" id="PS00478">
    <property type="entry name" value="LIM_DOMAIN_1"/>
    <property type="match status" value="2"/>
</dbReference>
<dbReference type="SUPFAM" id="SSF46689">
    <property type="entry name" value="Homeodomain-like"/>
    <property type="match status" value="1"/>
</dbReference>
<keyword evidence="5" id="KW-0221">Differentiation</keyword>
<keyword evidence="8 16" id="KW-0440">LIM domain</keyword>
<evidence type="ECO:0000256" key="12">
    <source>
        <dbReference type="ARBA" id="ARBA00023163"/>
    </source>
</evidence>
<keyword evidence="10 15" id="KW-0371">Homeobox</keyword>
<organism evidence="21 22">
    <name type="scientific">Meganyctiphanes norvegica</name>
    <name type="common">Northern krill</name>
    <name type="synonym">Thysanopoda norvegica</name>
    <dbReference type="NCBI Taxonomy" id="48144"/>
    <lineage>
        <taxon>Eukaryota</taxon>
        <taxon>Metazoa</taxon>
        <taxon>Ecdysozoa</taxon>
        <taxon>Arthropoda</taxon>
        <taxon>Crustacea</taxon>
        <taxon>Multicrustacea</taxon>
        <taxon>Malacostraca</taxon>
        <taxon>Eumalacostraca</taxon>
        <taxon>Eucarida</taxon>
        <taxon>Euphausiacea</taxon>
        <taxon>Euphausiidae</taxon>
        <taxon>Meganyctiphanes</taxon>
    </lineage>
</organism>
<comment type="caution">
    <text evidence="21">The sequence shown here is derived from an EMBL/GenBank/DDBJ whole genome shotgun (WGS) entry which is preliminary data.</text>
</comment>
<dbReference type="PANTHER" id="PTHR24204">
    <property type="entry name" value="INSULIN GENE ENHANCER PROTEIN"/>
    <property type="match status" value="1"/>
</dbReference>
<dbReference type="CDD" id="cd09374">
    <property type="entry name" value="LIM2_Isl"/>
    <property type="match status" value="1"/>
</dbReference>
<evidence type="ECO:0000313" key="21">
    <source>
        <dbReference type="EMBL" id="CAL4151204.1"/>
    </source>
</evidence>
<dbReference type="AlphaFoldDB" id="A0AAV2S1L3"/>
<evidence type="ECO:0000259" key="20">
    <source>
        <dbReference type="PROSITE" id="PS50071"/>
    </source>
</evidence>
<feature type="domain" description="LIM zinc-binding" evidence="19">
    <location>
        <begin position="13"/>
        <end position="75"/>
    </location>
</feature>
<evidence type="ECO:0000256" key="8">
    <source>
        <dbReference type="ARBA" id="ARBA00023038"/>
    </source>
</evidence>
<name>A0AAV2S1L3_MEGNR</name>
<keyword evidence="2" id="KW-0217">Developmental protein</keyword>
<keyword evidence="6 16" id="KW-0862">Zinc</keyword>
<evidence type="ECO:0000256" key="3">
    <source>
        <dbReference type="ARBA" id="ARBA00022723"/>
    </source>
</evidence>
<dbReference type="PROSITE" id="PS50071">
    <property type="entry name" value="HOMEOBOX_2"/>
    <property type="match status" value="1"/>
</dbReference>
<dbReference type="SUPFAM" id="SSF57716">
    <property type="entry name" value="Glucocorticoid receptor-like (DNA-binding domain)"/>
    <property type="match status" value="2"/>
</dbReference>
<dbReference type="FunFam" id="2.10.110.10:FF:000056">
    <property type="entry name" value="insulin gene enhancer protein ISL-1"/>
    <property type="match status" value="1"/>
</dbReference>
<evidence type="ECO:0000256" key="15">
    <source>
        <dbReference type="PROSITE-ProRule" id="PRU00108"/>
    </source>
</evidence>
<dbReference type="Pfam" id="PF00046">
    <property type="entry name" value="Homeodomain"/>
    <property type="match status" value="1"/>
</dbReference>
<evidence type="ECO:0000256" key="13">
    <source>
        <dbReference type="ARBA" id="ARBA00023242"/>
    </source>
</evidence>
<dbReference type="InterPro" id="IPR001356">
    <property type="entry name" value="HD"/>
</dbReference>
<dbReference type="FunFam" id="2.10.110.10:FF:000034">
    <property type="entry name" value="Insulin gene enhancer protein ISL"/>
    <property type="match status" value="1"/>
</dbReference>
<dbReference type="Proteomes" id="UP001497623">
    <property type="component" value="Unassembled WGS sequence"/>
</dbReference>
<keyword evidence="4" id="KW-0677">Repeat</keyword>
<dbReference type="InterPro" id="IPR001781">
    <property type="entry name" value="Znf_LIM"/>
</dbReference>
<feature type="compositionally biased region" description="Polar residues" evidence="18">
    <location>
        <begin position="391"/>
        <end position="400"/>
    </location>
</feature>
<evidence type="ECO:0000256" key="18">
    <source>
        <dbReference type="SAM" id="MobiDB-lite"/>
    </source>
</evidence>
<dbReference type="GO" id="GO:0005634">
    <property type="term" value="C:nucleus"/>
    <property type="evidence" value="ECO:0007669"/>
    <property type="project" value="UniProtKB-SubCell"/>
</dbReference>
<dbReference type="SMART" id="SM00132">
    <property type="entry name" value="LIM"/>
    <property type="match status" value="2"/>
</dbReference>
<reference evidence="21 22" key="1">
    <citation type="submission" date="2024-05" db="EMBL/GenBank/DDBJ databases">
        <authorList>
            <person name="Wallberg A."/>
        </authorList>
    </citation>
    <scope>NUCLEOTIDE SEQUENCE [LARGE SCALE GENOMIC DNA]</scope>
</reference>
<evidence type="ECO:0000256" key="7">
    <source>
        <dbReference type="ARBA" id="ARBA00023015"/>
    </source>
</evidence>
<keyword evidence="13 15" id="KW-0539">Nucleus</keyword>
<gene>
    <name evidence="21" type="ORF">MNOR_LOCUS30731</name>
</gene>
<dbReference type="GO" id="GO:0003677">
    <property type="term" value="F:DNA binding"/>
    <property type="evidence" value="ECO:0007669"/>
    <property type="project" value="UniProtKB-UniRule"/>
</dbReference>
<dbReference type="PROSITE" id="PS50023">
    <property type="entry name" value="LIM_DOMAIN_2"/>
    <property type="match status" value="2"/>
</dbReference>
<dbReference type="Gene3D" id="2.10.110.10">
    <property type="entry name" value="Cysteine Rich Protein"/>
    <property type="match status" value="2"/>
</dbReference>
<proteinExistence type="predicted"/>
<keyword evidence="12" id="KW-0804">Transcription</keyword>
<dbReference type="EMBL" id="CAXKWB010038172">
    <property type="protein sequence ID" value="CAL4151204.1"/>
    <property type="molecule type" value="Genomic_DNA"/>
</dbReference>
<comment type="subcellular location">
    <subcellularLocation>
        <location evidence="1 15 17">Nucleus</location>
    </subcellularLocation>
</comment>
<evidence type="ECO:0000256" key="9">
    <source>
        <dbReference type="ARBA" id="ARBA00023125"/>
    </source>
</evidence>
<dbReference type="InterPro" id="IPR047244">
    <property type="entry name" value="ISL1/2-like_LIM1"/>
</dbReference>
<dbReference type="InterPro" id="IPR009057">
    <property type="entry name" value="Homeodomain-like_sf"/>
</dbReference>
<dbReference type="SMART" id="SM00389">
    <property type="entry name" value="HOX"/>
    <property type="match status" value="1"/>
</dbReference>
<dbReference type="InterPro" id="IPR047169">
    <property type="entry name" value="ISL1/2-like"/>
</dbReference>
<keyword evidence="3 16" id="KW-0479">Metal-binding</keyword>
<dbReference type="Pfam" id="PF00412">
    <property type="entry name" value="LIM"/>
    <property type="match status" value="2"/>
</dbReference>
<keyword evidence="22" id="KW-1185">Reference proteome</keyword>
<dbReference type="GO" id="GO:0007409">
    <property type="term" value="P:axonogenesis"/>
    <property type="evidence" value="ECO:0007669"/>
    <property type="project" value="TreeGrafter"/>
</dbReference>
<sequence>MLISPAERGSRVSVCIGCGGVINDQYILRVAPDMEWHAACLKCADCHQFLDEYCTCFVRDGKTYCKRDYVRLFGAKCDKCGRMFEKTDLVMRARTKIYHLDCFRCTACGKQLLPGDEFALREDGLYCRHDFDHFEKKANAENNNTTNINNNDLKTECVESKAIRKERREGKTTRVRTVLNEKQLHTLRTCYTANCRPDALMKEQLVEMTGLSPRVIRVWFQNKRCKDKKRAILFKQMQHEKEKQLALQGITGVPMVASSPIRHDGGPMGPGGPMGGGPLDVTAYQPPWKALTEFSLTHDLDRLDPATPQYQQLLQQMHGYGAEMCPVTDLLGPGCPPHHQQGPPQQPPPHQGGPPHHQQQVESKYDPGPFDDSVHSDSYVSYLESDDSMTAPLSTTTNPK</sequence>
<evidence type="ECO:0000256" key="10">
    <source>
        <dbReference type="ARBA" id="ARBA00023155"/>
    </source>
</evidence>
<protein>
    <recommendedName>
        <fullName evidence="14">Insulin gene enhancer protein ISL-1</fullName>
    </recommendedName>
</protein>
<dbReference type="GO" id="GO:0000981">
    <property type="term" value="F:DNA-binding transcription factor activity, RNA polymerase II-specific"/>
    <property type="evidence" value="ECO:0007669"/>
    <property type="project" value="InterPro"/>
</dbReference>
<dbReference type="GO" id="GO:0045944">
    <property type="term" value="P:positive regulation of transcription by RNA polymerase II"/>
    <property type="evidence" value="ECO:0007669"/>
    <property type="project" value="InterPro"/>
</dbReference>
<feature type="non-terminal residue" evidence="21">
    <location>
        <position position="400"/>
    </location>
</feature>
<feature type="domain" description="Homeobox" evidence="20">
    <location>
        <begin position="170"/>
        <end position="230"/>
    </location>
</feature>
<evidence type="ECO:0000256" key="17">
    <source>
        <dbReference type="RuleBase" id="RU000682"/>
    </source>
</evidence>
<dbReference type="InterPro" id="IPR017970">
    <property type="entry name" value="Homeobox_CS"/>
</dbReference>
<evidence type="ECO:0000256" key="1">
    <source>
        <dbReference type="ARBA" id="ARBA00004123"/>
    </source>
</evidence>
<dbReference type="Gene3D" id="1.10.10.60">
    <property type="entry name" value="Homeodomain-like"/>
    <property type="match status" value="1"/>
</dbReference>
<dbReference type="FunFam" id="1.10.10.60:FF:000041">
    <property type="entry name" value="insulin gene enhancer protein ISL-1"/>
    <property type="match status" value="1"/>
</dbReference>
<feature type="DNA-binding region" description="Homeobox" evidence="15">
    <location>
        <begin position="172"/>
        <end position="231"/>
    </location>
</feature>
<feature type="region of interest" description="Disordered" evidence="18">
    <location>
        <begin position="331"/>
        <end position="400"/>
    </location>
</feature>
<dbReference type="PROSITE" id="PS00027">
    <property type="entry name" value="HOMEOBOX_1"/>
    <property type="match status" value="1"/>
</dbReference>
<keyword evidence="7" id="KW-0805">Transcription regulation</keyword>
<dbReference type="CDD" id="cd00086">
    <property type="entry name" value="homeodomain"/>
    <property type="match status" value="1"/>
</dbReference>
<evidence type="ECO:0000256" key="5">
    <source>
        <dbReference type="ARBA" id="ARBA00022782"/>
    </source>
</evidence>
<evidence type="ECO:0000256" key="6">
    <source>
        <dbReference type="ARBA" id="ARBA00022833"/>
    </source>
</evidence>
<evidence type="ECO:0000256" key="16">
    <source>
        <dbReference type="PROSITE-ProRule" id="PRU00125"/>
    </source>
</evidence>
<accession>A0AAV2S1L3</accession>
<evidence type="ECO:0000256" key="2">
    <source>
        <dbReference type="ARBA" id="ARBA00022473"/>
    </source>
</evidence>